<reference evidence="1" key="1">
    <citation type="submission" date="2021-01" db="EMBL/GenBank/DDBJ databases">
        <authorList>
            <person name="Corre E."/>
            <person name="Pelletier E."/>
            <person name="Niang G."/>
            <person name="Scheremetjew M."/>
            <person name="Finn R."/>
            <person name="Kale V."/>
            <person name="Holt S."/>
            <person name="Cochrane G."/>
            <person name="Meng A."/>
            <person name="Brown T."/>
            <person name="Cohen L."/>
        </authorList>
    </citation>
    <scope>NUCLEOTIDE SEQUENCE</scope>
    <source>
        <strain evidence="1">CCMP 410</strain>
    </source>
</reference>
<protein>
    <recommendedName>
        <fullName evidence="2">F-box domain-containing protein</fullName>
    </recommendedName>
</protein>
<gene>
    <name evidence="1" type="ORF">GOCE00092_LOCUS4941</name>
</gene>
<proteinExistence type="predicted"/>
<accession>A0A7S1Y3Z0</accession>
<dbReference type="AlphaFoldDB" id="A0A7S1Y3Z0"/>
<evidence type="ECO:0000313" key="1">
    <source>
        <dbReference type="EMBL" id="CAD9276033.1"/>
    </source>
</evidence>
<name>A0A7S1Y3Z0_9STRA</name>
<dbReference type="EMBL" id="HBGK01009471">
    <property type="protein sequence ID" value="CAD9276033.1"/>
    <property type="molecule type" value="Transcribed_RNA"/>
</dbReference>
<organism evidence="1">
    <name type="scientific">Grammatophora oceanica</name>
    <dbReference type="NCBI Taxonomy" id="210454"/>
    <lineage>
        <taxon>Eukaryota</taxon>
        <taxon>Sar</taxon>
        <taxon>Stramenopiles</taxon>
        <taxon>Ochrophyta</taxon>
        <taxon>Bacillariophyta</taxon>
        <taxon>Fragilariophyceae</taxon>
        <taxon>Fragilariophycidae</taxon>
        <taxon>Rhabdonematales</taxon>
        <taxon>Grammatophoraceae</taxon>
        <taxon>Grammatophora</taxon>
    </lineage>
</organism>
<evidence type="ECO:0008006" key="2">
    <source>
        <dbReference type="Google" id="ProtNLM"/>
    </source>
</evidence>
<sequence length="271" mass="31218">MSFDNLTPENIYHILDYLPANEVAAVCGLCRTTRNEVAPMMVEATITDPAYLTRGNGKLISTRLPNLSTLILGRCRRRGMLHWNREVMYNDRRFAKRVVPFLSEFPDGQLKHVKLDDNLATARFISEMTVEQHEYMLWVKSLVRTISAIAEGYNFGLLHKELLVEGLFCPHCQPRQEPSEQYCYVCDMVMESFPLHHVVLASPCGRLMTTFRGIAPELGNPRVLPDWAFSVVFERLKAEEPETFEAAFQFVLAIQYCYERQRGNLEYGDEL</sequence>